<dbReference type="Proteomes" id="UP001172911">
    <property type="component" value="Unassembled WGS sequence"/>
</dbReference>
<reference evidence="4" key="2">
    <citation type="submission" date="2023-03" db="EMBL/GenBank/DDBJ databases">
        <authorList>
            <person name="Zhang Z."/>
        </authorList>
    </citation>
    <scope>NUCLEOTIDE SEQUENCE</scope>
    <source>
        <strain evidence="4">DSA</strain>
    </source>
</reference>
<dbReference type="InterPro" id="IPR005025">
    <property type="entry name" value="FMN_Rdtase-like_dom"/>
</dbReference>
<accession>A0AAW7ZGZ0</accession>
<name>A0AAW7ZGZ0_9FIRM</name>
<sequence>MLVIGLNGSPNNDGNTVFLLKEALGAASELGAETKLINVAPAVKTLNELFCDACTTPCAGVCYQGTKVEELLNQLKEADGIIMASPVYFGTVASPLKILWDKTRAIRKEKALVDVVGAAVAVGGSRFGGQETTIRAMQDMMLVQGMTIVGDGSFLDDAGHQGASAQKPSDKDQIGIKRSQILGRRVAEVAQGTMALRERKKG</sequence>
<feature type="domain" description="NADPH-dependent FMN reductase-like" evidence="3">
    <location>
        <begin position="1"/>
        <end position="160"/>
    </location>
</feature>
<reference evidence="4" key="1">
    <citation type="journal article" date="2023" name="J. Hazard. Mater.">
        <title>Anaerobic biodegradation of pyrene and benzo[a]pyrene by a new sulfate-reducing Desulforamulus aquiferis strain DSA.</title>
        <authorList>
            <person name="Zhang Z."/>
            <person name="Sun J."/>
            <person name="Gong X."/>
            <person name="Wang C."/>
            <person name="Wang H."/>
        </authorList>
    </citation>
    <scope>NUCLEOTIDE SEQUENCE</scope>
    <source>
        <strain evidence="4">DSA</strain>
    </source>
</reference>
<dbReference type="InterPro" id="IPR029039">
    <property type="entry name" value="Flavoprotein-like_sf"/>
</dbReference>
<dbReference type="GO" id="GO:0016491">
    <property type="term" value="F:oxidoreductase activity"/>
    <property type="evidence" value="ECO:0007669"/>
    <property type="project" value="InterPro"/>
</dbReference>
<dbReference type="PANTHER" id="PTHR43278:SF1">
    <property type="entry name" value="IRON-SULFUR FLAVOPROTEIN MJ1083"/>
    <property type="match status" value="1"/>
</dbReference>
<evidence type="ECO:0000313" key="4">
    <source>
        <dbReference type="EMBL" id="MDO7788301.1"/>
    </source>
</evidence>
<dbReference type="Pfam" id="PF03358">
    <property type="entry name" value="FMN_red"/>
    <property type="match status" value="1"/>
</dbReference>
<dbReference type="AlphaFoldDB" id="A0AAW7ZGZ0"/>
<dbReference type="EMBL" id="JARPTC010000021">
    <property type="protein sequence ID" value="MDO7788301.1"/>
    <property type="molecule type" value="Genomic_DNA"/>
</dbReference>
<proteinExistence type="predicted"/>
<dbReference type="PANTHER" id="PTHR43278">
    <property type="entry name" value="NAD(P)H-DEPENDENT FMN-CONTAINING OXIDOREDUCTASE YWQN-RELATED"/>
    <property type="match status" value="1"/>
</dbReference>
<evidence type="ECO:0000259" key="3">
    <source>
        <dbReference type="Pfam" id="PF03358"/>
    </source>
</evidence>
<evidence type="ECO:0000313" key="5">
    <source>
        <dbReference type="Proteomes" id="UP001172911"/>
    </source>
</evidence>
<evidence type="ECO:0000256" key="2">
    <source>
        <dbReference type="ARBA" id="ARBA00022643"/>
    </source>
</evidence>
<keyword evidence="2" id="KW-0288">FMN</keyword>
<keyword evidence="1" id="KW-0285">Flavoprotein</keyword>
<dbReference type="SUPFAM" id="SSF52218">
    <property type="entry name" value="Flavoproteins"/>
    <property type="match status" value="1"/>
</dbReference>
<dbReference type="RefSeq" id="WP_304544123.1">
    <property type="nucleotide sequence ID" value="NZ_JARPTC010000021.1"/>
</dbReference>
<keyword evidence="5" id="KW-1185">Reference proteome</keyword>
<evidence type="ECO:0000256" key="1">
    <source>
        <dbReference type="ARBA" id="ARBA00022630"/>
    </source>
</evidence>
<dbReference type="Gene3D" id="3.40.50.360">
    <property type="match status" value="1"/>
</dbReference>
<gene>
    <name evidence="4" type="ORF">P6N53_13810</name>
</gene>
<comment type="caution">
    <text evidence="4">The sequence shown here is derived from an EMBL/GenBank/DDBJ whole genome shotgun (WGS) entry which is preliminary data.</text>
</comment>
<organism evidence="4 5">
    <name type="scientific">Desulforamulus aquiferis</name>
    <dbReference type="NCBI Taxonomy" id="1397668"/>
    <lineage>
        <taxon>Bacteria</taxon>
        <taxon>Bacillati</taxon>
        <taxon>Bacillota</taxon>
        <taxon>Clostridia</taxon>
        <taxon>Eubacteriales</taxon>
        <taxon>Peptococcaceae</taxon>
        <taxon>Desulforamulus</taxon>
    </lineage>
</organism>
<protein>
    <submittedName>
        <fullName evidence="4">Flavodoxin family protein</fullName>
    </submittedName>
</protein>
<dbReference type="InterPro" id="IPR051796">
    <property type="entry name" value="ISF_SsuE-like"/>
</dbReference>